<accession>A0A6A5V4Y1</accession>
<dbReference type="EMBL" id="ML976695">
    <property type="protein sequence ID" value="KAF1971112.1"/>
    <property type="molecule type" value="Genomic_DNA"/>
</dbReference>
<evidence type="ECO:0000313" key="2">
    <source>
        <dbReference type="Proteomes" id="UP000800036"/>
    </source>
</evidence>
<organism evidence="1 2">
    <name type="scientific">Bimuria novae-zelandiae CBS 107.79</name>
    <dbReference type="NCBI Taxonomy" id="1447943"/>
    <lineage>
        <taxon>Eukaryota</taxon>
        <taxon>Fungi</taxon>
        <taxon>Dikarya</taxon>
        <taxon>Ascomycota</taxon>
        <taxon>Pezizomycotina</taxon>
        <taxon>Dothideomycetes</taxon>
        <taxon>Pleosporomycetidae</taxon>
        <taxon>Pleosporales</taxon>
        <taxon>Massarineae</taxon>
        <taxon>Didymosphaeriaceae</taxon>
        <taxon>Bimuria</taxon>
    </lineage>
</organism>
<reference evidence="1" key="1">
    <citation type="journal article" date="2020" name="Stud. Mycol.">
        <title>101 Dothideomycetes genomes: a test case for predicting lifestyles and emergence of pathogens.</title>
        <authorList>
            <person name="Haridas S."/>
            <person name="Albert R."/>
            <person name="Binder M."/>
            <person name="Bloem J."/>
            <person name="Labutti K."/>
            <person name="Salamov A."/>
            <person name="Andreopoulos B."/>
            <person name="Baker S."/>
            <person name="Barry K."/>
            <person name="Bills G."/>
            <person name="Bluhm B."/>
            <person name="Cannon C."/>
            <person name="Castanera R."/>
            <person name="Culley D."/>
            <person name="Daum C."/>
            <person name="Ezra D."/>
            <person name="Gonzalez J."/>
            <person name="Henrissat B."/>
            <person name="Kuo A."/>
            <person name="Liang C."/>
            <person name="Lipzen A."/>
            <person name="Lutzoni F."/>
            <person name="Magnuson J."/>
            <person name="Mondo S."/>
            <person name="Nolan M."/>
            <person name="Ohm R."/>
            <person name="Pangilinan J."/>
            <person name="Park H.-J."/>
            <person name="Ramirez L."/>
            <person name="Alfaro M."/>
            <person name="Sun H."/>
            <person name="Tritt A."/>
            <person name="Yoshinaga Y."/>
            <person name="Zwiers L.-H."/>
            <person name="Turgeon B."/>
            <person name="Goodwin S."/>
            <person name="Spatafora J."/>
            <person name="Crous P."/>
            <person name="Grigoriev I."/>
        </authorList>
    </citation>
    <scope>NUCLEOTIDE SEQUENCE</scope>
    <source>
        <strain evidence="1">CBS 107.79</strain>
    </source>
</reference>
<proteinExistence type="predicted"/>
<gene>
    <name evidence="1" type="ORF">BU23DRAFT_600442</name>
</gene>
<name>A0A6A5V4Y1_9PLEO</name>
<dbReference type="AlphaFoldDB" id="A0A6A5V4Y1"/>
<evidence type="ECO:0000313" key="1">
    <source>
        <dbReference type="EMBL" id="KAF1971112.1"/>
    </source>
</evidence>
<dbReference type="Proteomes" id="UP000800036">
    <property type="component" value="Unassembled WGS sequence"/>
</dbReference>
<keyword evidence="2" id="KW-1185">Reference proteome</keyword>
<sequence length="148" mass="16850">MSLSGEEPSEHPLVYDSFIKQPDGNVKLQYLKPPSHFELPALAGISSLRTEIIDPAKYDGGADIRAIEISWEDYEKILERLKSPEEQRRQEDYFKFLQAEKVASDARVNAMDSADHKYILNQAGSFGGILESFRKRCAEILGDLFRKK</sequence>
<protein>
    <submittedName>
        <fullName evidence="1">Uncharacterized protein</fullName>
    </submittedName>
</protein>